<evidence type="ECO:0000256" key="1">
    <source>
        <dbReference type="SAM" id="Coils"/>
    </source>
</evidence>
<dbReference type="GO" id="GO:0003677">
    <property type="term" value="F:DNA binding"/>
    <property type="evidence" value="ECO:0007669"/>
    <property type="project" value="InterPro"/>
</dbReference>
<dbReference type="PATRIC" id="fig|322095.3.peg.1768"/>
<evidence type="ECO:0000313" key="3">
    <source>
        <dbReference type="Proteomes" id="UP000070224"/>
    </source>
</evidence>
<organism evidence="2 3">
    <name type="scientific">Porphyromonas somerae</name>
    <dbReference type="NCBI Taxonomy" id="322095"/>
    <lineage>
        <taxon>Bacteria</taxon>
        <taxon>Pseudomonadati</taxon>
        <taxon>Bacteroidota</taxon>
        <taxon>Bacteroidia</taxon>
        <taxon>Bacteroidales</taxon>
        <taxon>Porphyromonadaceae</taxon>
        <taxon>Porphyromonas</taxon>
    </lineage>
</organism>
<dbReference type="SUPFAM" id="SSF47413">
    <property type="entry name" value="lambda repressor-like DNA-binding domains"/>
    <property type="match status" value="1"/>
</dbReference>
<sequence length="156" mass="17453">MRFEIIIQAVIMSEYIDLSAITKRLKEVVDRSGLTSRDFAMKAGIAPATLSLNLNEKQQINVATINKIVEHFSDIMSPEELVFGVSGVSNDSGRDLFASTGVKGEEKETLRAILQAQAEEIVRLKAEVRERREKGIAHITVFYDDNSFATFKDTEE</sequence>
<dbReference type="CDD" id="cd00093">
    <property type="entry name" value="HTH_XRE"/>
    <property type="match status" value="1"/>
</dbReference>
<gene>
    <name evidence="2" type="ORF">HMPREF3185_01793</name>
</gene>
<name>A0A134B2W4_9PORP</name>
<reference evidence="3" key="1">
    <citation type="submission" date="2016-01" db="EMBL/GenBank/DDBJ databases">
        <authorList>
            <person name="Mitreva M."/>
            <person name="Pepin K.H."/>
            <person name="Mihindukulasuriya K.A."/>
            <person name="Fulton R."/>
            <person name="Fronick C."/>
            <person name="O'Laughlin M."/>
            <person name="Miner T."/>
            <person name="Herter B."/>
            <person name="Rosa B.A."/>
            <person name="Cordes M."/>
            <person name="Tomlinson C."/>
            <person name="Wollam A."/>
            <person name="Palsikar V.B."/>
            <person name="Mardis E.R."/>
            <person name="Wilson R.K."/>
        </authorList>
    </citation>
    <scope>NUCLEOTIDE SEQUENCE [LARGE SCALE GENOMIC DNA]</scope>
    <source>
        <strain evidence="3">KA00683</strain>
    </source>
</reference>
<keyword evidence="1" id="KW-0175">Coiled coil</keyword>
<evidence type="ECO:0000313" key="2">
    <source>
        <dbReference type="EMBL" id="KXB74276.1"/>
    </source>
</evidence>
<keyword evidence="3" id="KW-1185">Reference proteome</keyword>
<dbReference type="AlphaFoldDB" id="A0A134B2W4"/>
<proteinExistence type="predicted"/>
<dbReference type="Proteomes" id="UP000070224">
    <property type="component" value="Unassembled WGS sequence"/>
</dbReference>
<accession>A0A134B2W4</accession>
<protein>
    <recommendedName>
        <fullName evidence="4">HTH cro/C1-type domain-containing protein</fullName>
    </recommendedName>
</protein>
<dbReference type="InterPro" id="IPR001387">
    <property type="entry name" value="Cro/C1-type_HTH"/>
</dbReference>
<dbReference type="Gene3D" id="1.10.260.40">
    <property type="entry name" value="lambda repressor-like DNA-binding domains"/>
    <property type="match status" value="1"/>
</dbReference>
<comment type="caution">
    <text evidence="2">The sequence shown here is derived from an EMBL/GenBank/DDBJ whole genome shotgun (WGS) entry which is preliminary data.</text>
</comment>
<dbReference type="STRING" id="322095.HMPREF3185_01793"/>
<dbReference type="InterPro" id="IPR010982">
    <property type="entry name" value="Lambda_DNA-bd_dom_sf"/>
</dbReference>
<feature type="coiled-coil region" evidence="1">
    <location>
        <begin position="107"/>
        <end position="134"/>
    </location>
</feature>
<evidence type="ECO:0008006" key="4">
    <source>
        <dbReference type="Google" id="ProtNLM"/>
    </source>
</evidence>
<dbReference type="EMBL" id="LSDK01000126">
    <property type="protein sequence ID" value="KXB74276.1"/>
    <property type="molecule type" value="Genomic_DNA"/>
</dbReference>